<evidence type="ECO:0000313" key="1">
    <source>
        <dbReference type="EMBL" id="CAF1920721.1"/>
    </source>
</evidence>
<dbReference type="PANTHER" id="PTHR10492:SF90">
    <property type="entry name" value="ATP-DEPENDENT DNA HELICASE"/>
    <property type="match status" value="1"/>
</dbReference>
<dbReference type="Proteomes" id="UP001295469">
    <property type="component" value="Chromosome C02"/>
</dbReference>
<dbReference type="AlphaFoldDB" id="A0A816KW62"/>
<name>A0A816KW62_BRANA</name>
<protein>
    <submittedName>
        <fullName evidence="1">(rape) hypothetical protein</fullName>
    </submittedName>
</protein>
<dbReference type="EMBL" id="HG994366">
    <property type="protein sequence ID" value="CAF1920721.1"/>
    <property type="molecule type" value="Genomic_DNA"/>
</dbReference>
<accession>A0A816KW62</accession>
<proteinExistence type="predicted"/>
<reference evidence="1" key="1">
    <citation type="submission" date="2021-01" db="EMBL/GenBank/DDBJ databases">
        <authorList>
            <consortium name="Genoscope - CEA"/>
            <person name="William W."/>
        </authorList>
    </citation>
    <scope>NUCLEOTIDE SEQUENCE</scope>
</reference>
<sequence>MLTAYFVANQKYEEARELTYIQFPSRFVYHSDDKTWTPRKHGTAIGRLIYVHPTAGDKYYLRILLNVVKDAFDFEDLCTVVGNGTAPTVNSEERNHDDGEQVIIGDKFMIPRTDHPHESISNAAYPDFVSKYLNRAYLTERAILSPTNVSAHEINSYLLPKVPSAEKEFLSSDSVAFESTPE</sequence>
<gene>
    <name evidence="1" type="ORF">DARMORV10_C02P57080.1</name>
</gene>
<feature type="non-terminal residue" evidence="1">
    <location>
        <position position="1"/>
    </location>
</feature>
<dbReference type="PANTHER" id="PTHR10492">
    <property type="match status" value="1"/>
</dbReference>
<organism evidence="1">
    <name type="scientific">Brassica napus</name>
    <name type="common">Rape</name>
    <dbReference type="NCBI Taxonomy" id="3708"/>
    <lineage>
        <taxon>Eukaryota</taxon>
        <taxon>Viridiplantae</taxon>
        <taxon>Streptophyta</taxon>
        <taxon>Embryophyta</taxon>
        <taxon>Tracheophyta</taxon>
        <taxon>Spermatophyta</taxon>
        <taxon>Magnoliopsida</taxon>
        <taxon>eudicotyledons</taxon>
        <taxon>Gunneridae</taxon>
        <taxon>Pentapetalae</taxon>
        <taxon>rosids</taxon>
        <taxon>malvids</taxon>
        <taxon>Brassicales</taxon>
        <taxon>Brassicaceae</taxon>
        <taxon>Brassiceae</taxon>
        <taxon>Brassica</taxon>
    </lineage>
</organism>